<feature type="transmembrane region" description="Helical" evidence="1">
    <location>
        <begin position="330"/>
        <end position="349"/>
    </location>
</feature>
<dbReference type="AlphaFoldDB" id="A0A897MXG6"/>
<feature type="transmembrane region" description="Helical" evidence="1">
    <location>
        <begin position="195"/>
        <end position="214"/>
    </location>
</feature>
<proteinExistence type="predicted"/>
<dbReference type="EMBL" id="CP064787">
    <property type="protein sequence ID" value="QSG04678.1"/>
    <property type="molecule type" value="Genomic_DNA"/>
</dbReference>
<feature type="transmembrane region" description="Helical" evidence="1">
    <location>
        <begin position="433"/>
        <end position="457"/>
    </location>
</feature>
<organism evidence="2 3">
    <name type="scientific">Halapricum desulfuricans</name>
    <dbReference type="NCBI Taxonomy" id="2841257"/>
    <lineage>
        <taxon>Archaea</taxon>
        <taxon>Methanobacteriati</taxon>
        <taxon>Methanobacteriota</taxon>
        <taxon>Stenosarchaea group</taxon>
        <taxon>Halobacteria</taxon>
        <taxon>Halobacteriales</taxon>
        <taxon>Haloarculaceae</taxon>
        <taxon>Halapricum</taxon>
    </lineage>
</organism>
<keyword evidence="1" id="KW-0812">Transmembrane</keyword>
<feature type="transmembrane region" description="Helical" evidence="1">
    <location>
        <begin position="251"/>
        <end position="269"/>
    </location>
</feature>
<protein>
    <submittedName>
        <fullName evidence="2">Putative membrane protein, predicted permease</fullName>
    </submittedName>
</protein>
<keyword evidence="1" id="KW-0472">Membrane</keyword>
<feature type="transmembrane region" description="Helical" evidence="1">
    <location>
        <begin position="117"/>
        <end position="147"/>
    </location>
</feature>
<feature type="transmembrane region" description="Helical" evidence="1">
    <location>
        <begin position="72"/>
        <end position="97"/>
    </location>
</feature>
<feature type="transmembrane region" description="Helical" evidence="1">
    <location>
        <begin position="517"/>
        <end position="540"/>
    </location>
</feature>
<feature type="transmembrane region" description="Helical" evidence="1">
    <location>
        <begin position="399"/>
        <end position="427"/>
    </location>
</feature>
<evidence type="ECO:0000256" key="1">
    <source>
        <dbReference type="SAM" id="Phobius"/>
    </source>
</evidence>
<reference evidence="2" key="1">
    <citation type="submission" date="2020-11" db="EMBL/GenBank/DDBJ databases">
        <title>Carbohydrate-dependent, anaerobic sulfur respiration: A novel catabolism in halophilic archaea.</title>
        <authorList>
            <person name="Sorokin D.Y."/>
            <person name="Messina E."/>
            <person name="Smedile F."/>
            <person name="La Cono V."/>
            <person name="Hallsworth J.E."/>
            <person name="Yakimov M.M."/>
        </authorList>
    </citation>
    <scope>NUCLEOTIDE SEQUENCE</scope>
    <source>
        <strain evidence="2">HSR12-1</strain>
    </source>
</reference>
<keyword evidence="1" id="KW-1133">Transmembrane helix</keyword>
<name>A0A897MXG6_9EURY</name>
<dbReference type="RefSeq" id="WP_229114129.1">
    <property type="nucleotide sequence ID" value="NZ_CP064787.1"/>
</dbReference>
<dbReference type="Proteomes" id="UP000663525">
    <property type="component" value="Chromosome"/>
</dbReference>
<sequence>MSALDHSVRLARIDVTRTVRKHADWRTGSSSVLGLVMYVVLVAAGTLGGGYLGRWLGRSLAAGEPLFGIGPFSVSIAGGILALCWLIFTLIAAVRAVGQRGTLARPEGVLTIVPTRVALAGVYLAEFTYVVLWVLGPAVGFGAGLALGTGTGLALVAVPTAVLAAGLSAVAVGYPVGLTVRHVVSRYAFVARNRGVLIVAVFLLYFAALLTGTVDRLMTALFEPMQASPMAWYADLLFLGTPGVDASPARAGGAVAFTVVLTVIGTVAGTRVAERHWFSDPALAGTVPEPVAQTVAGPGIERRLEGMLGPRTAALVALSWRRAVRAPLKLLYAFFPVLAMAGLLGDVVRSGEIPASLPFVTLLFAAWAAGVVFTLNPLGDQGAALSSTLLSRVDGQTFVRAHLLAGLAVAIPIGTALTAVVAVLSPIETGTALALVIATPVVMALSAAFSIGIGMAFPRFEATNVTRSMKTVLPSRWAFMLFSAYLFVTAVAGGVVYEPDVREPAAAVVSWLLPFGLGVAADTLVLLSAALLAVAVLLPVASYRRAVRRFDRYTLS</sequence>
<evidence type="ECO:0000313" key="2">
    <source>
        <dbReference type="EMBL" id="QSG04678.1"/>
    </source>
</evidence>
<gene>
    <name evidence="2" type="ORF">HSR121_0322</name>
</gene>
<feature type="transmembrane region" description="Helical" evidence="1">
    <location>
        <begin position="477"/>
        <end position="497"/>
    </location>
</feature>
<accession>A0A897MXG6</accession>
<evidence type="ECO:0000313" key="3">
    <source>
        <dbReference type="Proteomes" id="UP000663525"/>
    </source>
</evidence>
<feature type="transmembrane region" description="Helical" evidence="1">
    <location>
        <begin position="30"/>
        <end position="52"/>
    </location>
</feature>
<dbReference type="GeneID" id="68853976"/>
<feature type="transmembrane region" description="Helical" evidence="1">
    <location>
        <begin position="355"/>
        <end position="378"/>
    </location>
</feature>
<feature type="transmembrane region" description="Helical" evidence="1">
    <location>
        <begin position="153"/>
        <end position="174"/>
    </location>
</feature>